<sequence length="285" mass="32950">MNFIKLYFFFKDSLKKKYHRQKWLMYNYGDTNRRIKRKRVNVYYFKRAGGVDNVGDLLSLVVVDFIKKRNGLIDKPLNKTVRLFAIGSIMDLASSDMVVWGSGLRNNNSSPPKVNFDIRAVRGPKTRNKLLNNGFSCPEIFGDPALLLPLFYNPDIEKKNDYIIIPHYSKELRVPQKYKNHMVSTITSDWKGFVDEILASNYVITGSLHGLIIAEAYGIPAVLLSSDIDNDLFKYEDYYHSTNRINFKVGNSLEEVLSNRIYNTPIENLKELQDNLISSFPVDLW</sequence>
<keyword evidence="3" id="KW-1185">Reference proteome</keyword>
<feature type="domain" description="Polysaccharide pyruvyl transferase" evidence="1">
    <location>
        <begin position="115"/>
        <end position="227"/>
    </location>
</feature>
<evidence type="ECO:0000313" key="2">
    <source>
        <dbReference type="EMBL" id="MDR7210676.1"/>
    </source>
</evidence>
<dbReference type="EMBL" id="JAVDWQ010000008">
    <property type="protein sequence ID" value="MDR7210676.1"/>
    <property type="molecule type" value="Genomic_DNA"/>
</dbReference>
<organism evidence="2 3">
    <name type="scientific">Flavobacterium piscis</name>
    <dbReference type="NCBI Taxonomy" id="1114874"/>
    <lineage>
        <taxon>Bacteria</taxon>
        <taxon>Pseudomonadati</taxon>
        <taxon>Bacteroidota</taxon>
        <taxon>Flavobacteriia</taxon>
        <taxon>Flavobacteriales</taxon>
        <taxon>Flavobacteriaceae</taxon>
        <taxon>Flavobacterium</taxon>
    </lineage>
</organism>
<dbReference type="InterPro" id="IPR007345">
    <property type="entry name" value="Polysacch_pyruvyl_Trfase"/>
</dbReference>
<name>A0ABU1YB47_9FLAO</name>
<evidence type="ECO:0000313" key="3">
    <source>
        <dbReference type="Proteomes" id="UP001269081"/>
    </source>
</evidence>
<dbReference type="Pfam" id="PF04230">
    <property type="entry name" value="PS_pyruv_trans"/>
    <property type="match status" value="1"/>
</dbReference>
<dbReference type="RefSeq" id="WP_310281956.1">
    <property type="nucleotide sequence ID" value="NZ_JAVDWQ010000008.1"/>
</dbReference>
<dbReference type="Proteomes" id="UP001269081">
    <property type="component" value="Unassembled WGS sequence"/>
</dbReference>
<keyword evidence="2" id="KW-0808">Transferase</keyword>
<reference evidence="2 3" key="1">
    <citation type="submission" date="2023-07" db="EMBL/GenBank/DDBJ databases">
        <title>Sorghum-associated microbial communities from plants grown in Nebraska, USA.</title>
        <authorList>
            <person name="Schachtman D."/>
        </authorList>
    </citation>
    <scope>NUCLEOTIDE SEQUENCE [LARGE SCALE GENOMIC DNA]</scope>
    <source>
        <strain evidence="2 3">4129</strain>
    </source>
</reference>
<comment type="caution">
    <text evidence="2">The sequence shown here is derived from an EMBL/GenBank/DDBJ whole genome shotgun (WGS) entry which is preliminary data.</text>
</comment>
<gene>
    <name evidence="2" type="ORF">J2W48_002626</name>
</gene>
<evidence type="ECO:0000259" key="1">
    <source>
        <dbReference type="Pfam" id="PF04230"/>
    </source>
</evidence>
<proteinExistence type="predicted"/>
<accession>A0ABU1YB47</accession>
<protein>
    <submittedName>
        <fullName evidence="2">Pyruvyl transferase</fullName>
    </submittedName>
</protein>
<dbReference type="GO" id="GO:0016740">
    <property type="term" value="F:transferase activity"/>
    <property type="evidence" value="ECO:0007669"/>
    <property type="project" value="UniProtKB-KW"/>
</dbReference>